<keyword evidence="13" id="KW-0158">Chromosome</keyword>
<comment type="catalytic activity">
    <reaction evidence="17">
        <text>L-threonyl-[protein] + ATP = O-phospho-L-threonyl-[protein] + ADP + H(+)</text>
        <dbReference type="Rhea" id="RHEA:46608"/>
        <dbReference type="Rhea" id="RHEA-COMP:11060"/>
        <dbReference type="Rhea" id="RHEA-COMP:11605"/>
        <dbReference type="ChEBI" id="CHEBI:15378"/>
        <dbReference type="ChEBI" id="CHEBI:30013"/>
        <dbReference type="ChEBI" id="CHEBI:30616"/>
        <dbReference type="ChEBI" id="CHEBI:61977"/>
        <dbReference type="ChEBI" id="CHEBI:456216"/>
        <dbReference type="EC" id="2.7.11.1"/>
    </reaction>
</comment>
<evidence type="ECO:0000256" key="2">
    <source>
        <dbReference type="ARBA" id="ARBA00004574"/>
    </source>
</evidence>
<proteinExistence type="predicted"/>
<dbReference type="GO" id="GO:0005829">
    <property type="term" value="C:cytosol"/>
    <property type="evidence" value="ECO:0007669"/>
    <property type="project" value="TreeGrafter"/>
</dbReference>
<dbReference type="STRING" id="1408163.A0A0F4YQM1"/>
<dbReference type="EMBL" id="LASV01000304">
    <property type="protein sequence ID" value="KKA19928.1"/>
    <property type="molecule type" value="Genomic_DNA"/>
</dbReference>
<dbReference type="SMART" id="SM00220">
    <property type="entry name" value="S_TKc"/>
    <property type="match status" value="1"/>
</dbReference>
<feature type="binding site" evidence="19">
    <location>
        <position position="138"/>
    </location>
    <ligand>
        <name>ATP</name>
        <dbReference type="ChEBI" id="CHEBI:30616"/>
    </ligand>
</feature>
<evidence type="ECO:0000256" key="9">
    <source>
        <dbReference type="ARBA" id="ARBA00022679"/>
    </source>
</evidence>
<dbReference type="Pfam" id="PF00069">
    <property type="entry name" value="Pkinase"/>
    <property type="match status" value="1"/>
</dbReference>
<comment type="caution">
    <text evidence="21">The sequence shown here is derived from an EMBL/GenBank/DDBJ whole genome shotgun (WGS) entry which is preliminary data.</text>
</comment>
<evidence type="ECO:0000256" key="14">
    <source>
        <dbReference type="ARBA" id="ARBA00030237"/>
    </source>
</evidence>
<sequence>MDSSQPFESDNIAKIRDILDPNTGGVNFPHLHEVYLDRRPDPSRQFSRCPHIFEVWCVEDGETIEAPSDDLDYQANEAPEPMRVNHMSDIQITFNSVCRQLLDRLEVYGYLGQGSYGTVFAARRKRFATGEFEHFALKVAEHRTLNKAMEGQIRPTMGLWEDGPSSRECYMPEEAVVMLFLGKSDRFPKIDSVYTHKAFSTIVMSSALDGDSRMNDEIPSQYDTRYRPYCGHSMIRQKKTLLNEVQACKIASQLLEAMVYLRDMGMCHDDLSHYNYLISEKLDVQLIDVGLVLMARTDEEWMVSHWITVPYQEYLVSPELAIEMYKQPWCDRWRRGKQCMVYLPHDARVEDQWKFSCIVFELLHGYAPWEESDWDNDTGGIRQCRSFLLNRHGHYDEARIDRAIEKVWLRRNRVVNYEFPIDEALSQDCVDVLRAMLNRNPARRPDPRAGMQELSSFPWFQGRWVDCGPFRRPEWPGDAQQSSI</sequence>
<keyword evidence="9" id="KW-0808">Transferase</keyword>
<dbReference type="InterPro" id="IPR000719">
    <property type="entry name" value="Prot_kinase_dom"/>
</dbReference>
<organism evidence="21 22">
    <name type="scientific">Rasamsonia emersonii (strain ATCC 16479 / CBS 393.64 / IMI 116815)</name>
    <dbReference type="NCBI Taxonomy" id="1408163"/>
    <lineage>
        <taxon>Eukaryota</taxon>
        <taxon>Fungi</taxon>
        <taxon>Dikarya</taxon>
        <taxon>Ascomycota</taxon>
        <taxon>Pezizomycotina</taxon>
        <taxon>Eurotiomycetes</taxon>
        <taxon>Eurotiomycetidae</taxon>
        <taxon>Eurotiales</taxon>
        <taxon>Trichocomaceae</taxon>
        <taxon>Rasamsonia</taxon>
    </lineage>
</organism>
<dbReference type="InterPro" id="IPR008266">
    <property type="entry name" value="Tyr_kinase_AS"/>
</dbReference>
<evidence type="ECO:0000259" key="20">
    <source>
        <dbReference type="PROSITE" id="PS50011"/>
    </source>
</evidence>
<dbReference type="InterPro" id="IPR045269">
    <property type="entry name" value="Atg1-like"/>
</dbReference>
<evidence type="ECO:0000256" key="7">
    <source>
        <dbReference type="ARBA" id="ARBA00019973"/>
    </source>
</evidence>
<gene>
    <name evidence="21" type="ORF">T310_6088</name>
</gene>
<evidence type="ECO:0000256" key="8">
    <source>
        <dbReference type="ARBA" id="ARBA00022527"/>
    </source>
</evidence>
<evidence type="ECO:0000256" key="3">
    <source>
        <dbReference type="ARBA" id="ARBA00004623"/>
    </source>
</evidence>
<evidence type="ECO:0000256" key="12">
    <source>
        <dbReference type="ARBA" id="ARBA00022840"/>
    </source>
</evidence>
<protein>
    <recommendedName>
        <fullName evidence="7">EKC/KEOPS complex subunit BUD32</fullName>
        <ecNumber evidence="5">2.7.11.1</ecNumber>
    </recommendedName>
    <alternativeName>
        <fullName evidence="15 16">Atypical Serine/threonine protein kinase BUD32</fullName>
    </alternativeName>
    <alternativeName>
        <fullName evidence="14">Autophagy-related protein 1</fullName>
    </alternativeName>
    <alternativeName>
        <fullName evidence="6">EKC/KEOPS complex subunit bud32</fullName>
    </alternativeName>
</protein>
<dbReference type="OrthoDB" id="8596411at2759"/>
<keyword evidence="13" id="KW-0779">Telomere</keyword>
<comment type="subunit">
    <text evidence="4">Component of the EKC/KEOPS complex composed of at least BUD32, CGI121, GON7, KAE1 and PCC1; the whole complex dimerizes.</text>
</comment>
<dbReference type="GO" id="GO:0004674">
    <property type="term" value="F:protein serine/threonine kinase activity"/>
    <property type="evidence" value="ECO:0007669"/>
    <property type="project" value="UniProtKB-KW"/>
</dbReference>
<evidence type="ECO:0000256" key="18">
    <source>
        <dbReference type="ARBA" id="ARBA00048679"/>
    </source>
</evidence>
<dbReference type="GeneID" id="25318400"/>
<dbReference type="PROSITE" id="PS50011">
    <property type="entry name" value="PROTEIN_KINASE_DOM"/>
    <property type="match status" value="1"/>
</dbReference>
<feature type="domain" description="Protein kinase" evidence="20">
    <location>
        <begin position="105"/>
        <end position="460"/>
    </location>
</feature>
<evidence type="ECO:0000256" key="15">
    <source>
        <dbReference type="ARBA" id="ARBA00030980"/>
    </source>
</evidence>
<dbReference type="PANTHER" id="PTHR24348:SF22">
    <property type="entry name" value="NON-SPECIFIC SERINE_THREONINE PROTEIN KINASE"/>
    <property type="match status" value="1"/>
</dbReference>
<evidence type="ECO:0000256" key="6">
    <source>
        <dbReference type="ARBA" id="ARBA00013948"/>
    </source>
</evidence>
<dbReference type="GO" id="GO:0034045">
    <property type="term" value="C:phagophore assembly site membrane"/>
    <property type="evidence" value="ECO:0007669"/>
    <property type="project" value="UniProtKB-SubCell"/>
</dbReference>
<name>A0A0F4YQM1_RASE3</name>
<dbReference type="GO" id="GO:0000045">
    <property type="term" value="P:autophagosome assembly"/>
    <property type="evidence" value="ECO:0007669"/>
    <property type="project" value="TreeGrafter"/>
</dbReference>
<evidence type="ECO:0000256" key="16">
    <source>
        <dbReference type="ARBA" id="ARBA00033194"/>
    </source>
</evidence>
<comment type="catalytic activity">
    <reaction evidence="18">
        <text>L-seryl-[protein] + ATP = O-phospho-L-seryl-[protein] + ADP + H(+)</text>
        <dbReference type="Rhea" id="RHEA:17989"/>
        <dbReference type="Rhea" id="RHEA-COMP:9863"/>
        <dbReference type="Rhea" id="RHEA-COMP:11604"/>
        <dbReference type="ChEBI" id="CHEBI:15378"/>
        <dbReference type="ChEBI" id="CHEBI:29999"/>
        <dbReference type="ChEBI" id="CHEBI:30616"/>
        <dbReference type="ChEBI" id="CHEBI:83421"/>
        <dbReference type="ChEBI" id="CHEBI:456216"/>
        <dbReference type="EC" id="2.7.11.1"/>
    </reaction>
</comment>
<evidence type="ECO:0000313" key="21">
    <source>
        <dbReference type="EMBL" id="KKA19928.1"/>
    </source>
</evidence>
<evidence type="ECO:0000256" key="4">
    <source>
        <dbReference type="ARBA" id="ARBA00011534"/>
    </source>
</evidence>
<dbReference type="AlphaFoldDB" id="A0A0F4YQM1"/>
<evidence type="ECO:0000256" key="5">
    <source>
        <dbReference type="ARBA" id="ARBA00012513"/>
    </source>
</evidence>
<evidence type="ECO:0000256" key="10">
    <source>
        <dbReference type="ARBA" id="ARBA00022741"/>
    </source>
</evidence>
<dbReference type="InterPro" id="IPR017441">
    <property type="entry name" value="Protein_kinase_ATP_BS"/>
</dbReference>
<reference evidence="21 22" key="1">
    <citation type="submission" date="2015-04" db="EMBL/GenBank/DDBJ databases">
        <authorList>
            <person name="Heijne W.H."/>
            <person name="Fedorova N.D."/>
            <person name="Nierman W.C."/>
            <person name="Vollebregt A.W."/>
            <person name="Zhao Z."/>
            <person name="Wu L."/>
            <person name="Kumar M."/>
            <person name="Stam H."/>
            <person name="van den Berg M.A."/>
            <person name="Pel H.J."/>
        </authorList>
    </citation>
    <scope>NUCLEOTIDE SEQUENCE [LARGE SCALE GENOMIC DNA]</scope>
    <source>
        <strain evidence="21 22">CBS 393.64</strain>
    </source>
</reference>
<keyword evidence="11 21" id="KW-0418">Kinase</keyword>
<dbReference type="PANTHER" id="PTHR24348">
    <property type="entry name" value="SERINE/THREONINE-PROTEIN KINASE UNC-51-RELATED"/>
    <property type="match status" value="1"/>
</dbReference>
<evidence type="ECO:0000256" key="1">
    <source>
        <dbReference type="ARBA" id="ARBA00003747"/>
    </source>
</evidence>
<dbReference type="EC" id="2.7.11.1" evidence="5"/>
<keyword evidence="10 19" id="KW-0547">Nucleotide-binding</keyword>
<keyword evidence="12 19" id="KW-0067">ATP-binding</keyword>
<dbReference type="InterPro" id="IPR011009">
    <property type="entry name" value="Kinase-like_dom_sf"/>
</dbReference>
<dbReference type="GO" id="GO:0005776">
    <property type="term" value="C:autophagosome"/>
    <property type="evidence" value="ECO:0007669"/>
    <property type="project" value="TreeGrafter"/>
</dbReference>
<dbReference type="GO" id="GO:0005524">
    <property type="term" value="F:ATP binding"/>
    <property type="evidence" value="ECO:0007669"/>
    <property type="project" value="UniProtKB-UniRule"/>
</dbReference>
<keyword evidence="22" id="KW-1185">Reference proteome</keyword>
<comment type="subcellular location">
    <subcellularLocation>
        <location evidence="2">Chromosome</location>
        <location evidence="2">Telomere</location>
    </subcellularLocation>
    <subcellularLocation>
        <location evidence="3">Preautophagosomal structure membrane</location>
        <topology evidence="3">Peripheral membrane protein</topology>
    </subcellularLocation>
</comment>
<comment type="function">
    <text evidence="1">Component of the EKC/KEOPS complex that is required for the formation of a threonylcarbamoyl group on adenosine at position 37 (t(6)A37) in tRNAs that read codons beginning with adenine. The complex is probably involved in the transfer of the threonylcarbamoyl moiety of threonylcarbamoyl-AMP (TC-AMP) to the N6 group of A37. BUD32 has ATPase activity in the context of the EKC/KEOPS complex and likely plays a supporting role to the catalytic subunit KAE1. The EKC/KEOPS complex also promotes both telomere uncapping and telomere elongation. The complex is required for efficient recruitment of transcriptional coactivators.</text>
</comment>
<keyword evidence="8" id="KW-0723">Serine/threonine-protein kinase</keyword>
<dbReference type="GO" id="GO:0010506">
    <property type="term" value="P:regulation of autophagy"/>
    <property type="evidence" value="ECO:0007669"/>
    <property type="project" value="InterPro"/>
</dbReference>
<evidence type="ECO:0000256" key="13">
    <source>
        <dbReference type="ARBA" id="ARBA00022895"/>
    </source>
</evidence>
<dbReference type="GO" id="GO:0000781">
    <property type="term" value="C:chromosome, telomeric region"/>
    <property type="evidence" value="ECO:0007669"/>
    <property type="project" value="UniProtKB-SubCell"/>
</dbReference>
<evidence type="ECO:0000256" key="19">
    <source>
        <dbReference type="PROSITE-ProRule" id="PRU10141"/>
    </source>
</evidence>
<dbReference type="RefSeq" id="XP_013326540.1">
    <property type="nucleotide sequence ID" value="XM_013471086.1"/>
</dbReference>
<evidence type="ECO:0000256" key="11">
    <source>
        <dbReference type="ARBA" id="ARBA00022777"/>
    </source>
</evidence>
<evidence type="ECO:0000256" key="17">
    <source>
        <dbReference type="ARBA" id="ARBA00047899"/>
    </source>
</evidence>
<dbReference type="PROSITE" id="PS00107">
    <property type="entry name" value="PROTEIN_KINASE_ATP"/>
    <property type="match status" value="1"/>
</dbReference>
<dbReference type="PROSITE" id="PS00109">
    <property type="entry name" value="PROTEIN_KINASE_TYR"/>
    <property type="match status" value="1"/>
</dbReference>
<dbReference type="SUPFAM" id="SSF56112">
    <property type="entry name" value="Protein kinase-like (PK-like)"/>
    <property type="match status" value="1"/>
</dbReference>
<dbReference type="Proteomes" id="UP000053958">
    <property type="component" value="Unassembled WGS sequence"/>
</dbReference>
<accession>A0A0F4YQM1</accession>
<dbReference type="Gene3D" id="1.10.510.10">
    <property type="entry name" value="Transferase(Phosphotransferase) domain 1"/>
    <property type="match status" value="1"/>
</dbReference>
<evidence type="ECO:0000313" key="22">
    <source>
        <dbReference type="Proteomes" id="UP000053958"/>
    </source>
</evidence>